<dbReference type="InterPro" id="IPR036866">
    <property type="entry name" value="RibonucZ/Hydroxyglut_hydro"/>
</dbReference>
<dbReference type="InterPro" id="IPR001279">
    <property type="entry name" value="Metallo-B-lactamas"/>
</dbReference>
<keyword evidence="8" id="KW-1185">Reference proteome</keyword>
<dbReference type="Gene3D" id="3.60.15.10">
    <property type="entry name" value="Ribonuclease Z/Hydroxyacylglutathione hydrolase-like"/>
    <property type="match status" value="1"/>
</dbReference>
<sequence length="270" mass="30249">MSTWEVHAVRYADRAARRRKDSFIFDDNHDVPHPMDYFIWLLRRGAEVILVDTGYDVEEGRARSRPIRLDPVEALRPLGIAPEAVTQLIVTHLHYDHAGGLHLFPNATLHMQAAEMAYATGPCMCHDTLRMPFTAAHVCEAVKRLYSGKVVFHDGDAEIAEGVTVHKVGGHSRGLQAVRVRTQAGWMVLASDATHYYENFWLRKPFPIVVDLQDMLDGFGLLERLASRRELVVPGHDPLVRRLFPAGVTGHITRLDPGPQEAITPALFGP</sequence>
<dbReference type="GO" id="GO:0046872">
    <property type="term" value="F:metal ion binding"/>
    <property type="evidence" value="ECO:0007669"/>
    <property type="project" value="UniProtKB-KW"/>
</dbReference>
<organism evidence="7 8">
    <name type="scientific">Maliponia aquimaris</name>
    <dbReference type="NCBI Taxonomy" id="1673631"/>
    <lineage>
        <taxon>Bacteria</taxon>
        <taxon>Pseudomonadati</taxon>
        <taxon>Pseudomonadota</taxon>
        <taxon>Alphaproteobacteria</taxon>
        <taxon>Rhodobacterales</taxon>
        <taxon>Paracoccaceae</taxon>
        <taxon>Maliponia</taxon>
    </lineage>
</organism>
<evidence type="ECO:0000256" key="4">
    <source>
        <dbReference type="ARBA" id="ARBA00022801"/>
    </source>
</evidence>
<dbReference type="Pfam" id="PF00753">
    <property type="entry name" value="Lactamase_B"/>
    <property type="match status" value="1"/>
</dbReference>
<gene>
    <name evidence="7" type="primary">Y2-aiiA_2</name>
    <name evidence="7" type="ORF">MAA8898_04648</name>
</gene>
<dbReference type="CDD" id="cd07729">
    <property type="entry name" value="AHL_lactonase_MBL-fold"/>
    <property type="match status" value="1"/>
</dbReference>
<dbReference type="SUPFAM" id="SSF56281">
    <property type="entry name" value="Metallo-hydrolase/oxidoreductase"/>
    <property type="match status" value="1"/>
</dbReference>
<accession>A0A238L5A4</accession>
<dbReference type="PANTHER" id="PTHR42978">
    <property type="entry name" value="QUORUM-QUENCHING LACTONASE YTNP-RELATED-RELATED"/>
    <property type="match status" value="1"/>
</dbReference>
<dbReference type="GO" id="GO:0102007">
    <property type="term" value="F:acyl-L-homoserine-lactone lactonohydrolase activity"/>
    <property type="evidence" value="ECO:0007669"/>
    <property type="project" value="UniProtKB-EC"/>
</dbReference>
<keyword evidence="3" id="KW-0479">Metal-binding</keyword>
<evidence type="ECO:0000256" key="1">
    <source>
        <dbReference type="ARBA" id="ARBA00001947"/>
    </source>
</evidence>
<keyword evidence="4 7" id="KW-0378">Hydrolase</keyword>
<evidence type="ECO:0000313" key="7">
    <source>
        <dbReference type="EMBL" id="SMX50189.1"/>
    </source>
</evidence>
<dbReference type="EC" id="3.1.1.81" evidence="7"/>
<protein>
    <submittedName>
        <fullName evidence="7">N-acyl homoserine lactonase</fullName>
        <ecNumber evidence="7">3.1.1.81</ecNumber>
    </submittedName>
</protein>
<comment type="similarity">
    <text evidence="2">Belongs to the metallo-beta-lactamase superfamily.</text>
</comment>
<name>A0A238L5A4_9RHOB</name>
<reference evidence="7 8" key="1">
    <citation type="submission" date="2017-05" db="EMBL/GenBank/DDBJ databases">
        <authorList>
            <person name="Song R."/>
            <person name="Chenine A.L."/>
            <person name="Ruprecht R.M."/>
        </authorList>
    </citation>
    <scope>NUCLEOTIDE SEQUENCE [LARGE SCALE GENOMIC DNA]</scope>
    <source>
        <strain evidence="7 8">CECT 8898</strain>
    </source>
</reference>
<dbReference type="InterPro" id="IPR051013">
    <property type="entry name" value="MBL_superfamily_lactonases"/>
</dbReference>
<dbReference type="PANTHER" id="PTHR42978:SF7">
    <property type="entry name" value="METALLO-HYDROLASE RV2300C-RELATED"/>
    <property type="match status" value="1"/>
</dbReference>
<proteinExistence type="inferred from homology"/>
<dbReference type="SMART" id="SM00849">
    <property type="entry name" value="Lactamase_B"/>
    <property type="match status" value="1"/>
</dbReference>
<evidence type="ECO:0000256" key="2">
    <source>
        <dbReference type="ARBA" id="ARBA00007749"/>
    </source>
</evidence>
<dbReference type="EMBL" id="FXYF01000020">
    <property type="protein sequence ID" value="SMX50189.1"/>
    <property type="molecule type" value="Genomic_DNA"/>
</dbReference>
<evidence type="ECO:0000256" key="5">
    <source>
        <dbReference type="ARBA" id="ARBA00022833"/>
    </source>
</evidence>
<feature type="domain" description="Metallo-beta-lactamase" evidence="6">
    <location>
        <begin position="36"/>
        <end position="236"/>
    </location>
</feature>
<evidence type="ECO:0000313" key="8">
    <source>
        <dbReference type="Proteomes" id="UP000207598"/>
    </source>
</evidence>
<dbReference type="OrthoDB" id="9773738at2"/>
<dbReference type="Proteomes" id="UP000207598">
    <property type="component" value="Unassembled WGS sequence"/>
</dbReference>
<dbReference type="RefSeq" id="WP_094023376.1">
    <property type="nucleotide sequence ID" value="NZ_FXYF01000020.1"/>
</dbReference>
<evidence type="ECO:0000256" key="3">
    <source>
        <dbReference type="ARBA" id="ARBA00022723"/>
    </source>
</evidence>
<evidence type="ECO:0000259" key="6">
    <source>
        <dbReference type="SMART" id="SM00849"/>
    </source>
</evidence>
<dbReference type="AlphaFoldDB" id="A0A238L5A4"/>
<keyword evidence="5" id="KW-0862">Zinc</keyword>
<comment type="cofactor">
    <cofactor evidence="1">
        <name>Zn(2+)</name>
        <dbReference type="ChEBI" id="CHEBI:29105"/>
    </cofactor>
</comment>